<dbReference type="PANTHER" id="PTHR43758">
    <property type="entry name" value="7,8-DIHYDRO-8-OXOGUANINE TRIPHOSPHATASE"/>
    <property type="match status" value="1"/>
</dbReference>
<evidence type="ECO:0000256" key="14">
    <source>
        <dbReference type="ARBA" id="ARBA00030634"/>
    </source>
</evidence>
<comment type="catalytic activity">
    <reaction evidence="7">
        <text>8-oxo-dATP + H2O = 8-oxo-dAMP + diphosphate + H(+)</text>
        <dbReference type="Rhea" id="RHEA:65396"/>
        <dbReference type="ChEBI" id="CHEBI:15377"/>
        <dbReference type="ChEBI" id="CHEBI:15378"/>
        <dbReference type="ChEBI" id="CHEBI:33019"/>
        <dbReference type="ChEBI" id="CHEBI:71361"/>
        <dbReference type="ChEBI" id="CHEBI:172871"/>
    </reaction>
    <physiologicalReaction direction="left-to-right" evidence="7">
        <dbReference type="Rhea" id="RHEA:65397"/>
    </physiologicalReaction>
</comment>
<keyword evidence="6" id="KW-0460">Magnesium</keyword>
<dbReference type="GO" id="GO:0046872">
    <property type="term" value="F:metal ion binding"/>
    <property type="evidence" value="ECO:0007669"/>
    <property type="project" value="UniProtKB-KW"/>
</dbReference>
<evidence type="ECO:0000256" key="12">
    <source>
        <dbReference type="ARBA" id="ARBA00026218"/>
    </source>
</evidence>
<comment type="catalytic activity">
    <reaction evidence="9">
        <text>8-oxo-dGTP + H2O = 8-oxo-dGMP + diphosphate + H(+)</text>
        <dbReference type="Rhea" id="RHEA:31575"/>
        <dbReference type="ChEBI" id="CHEBI:15377"/>
        <dbReference type="ChEBI" id="CHEBI:15378"/>
        <dbReference type="ChEBI" id="CHEBI:33019"/>
        <dbReference type="ChEBI" id="CHEBI:63224"/>
        <dbReference type="ChEBI" id="CHEBI:77896"/>
    </reaction>
    <physiologicalReaction direction="left-to-right" evidence="9">
        <dbReference type="Rhea" id="RHEA:31576"/>
    </physiologicalReaction>
</comment>
<comment type="subunit">
    <text evidence="3">Monomer.</text>
</comment>
<evidence type="ECO:0000256" key="19">
    <source>
        <dbReference type="ARBA" id="ARBA00048894"/>
    </source>
</evidence>
<keyword evidence="5" id="KW-0378">Hydrolase</keyword>
<evidence type="ECO:0000256" key="16">
    <source>
        <dbReference type="ARBA" id="ARBA00031927"/>
    </source>
</evidence>
<accession>A0A0G1NHA8</accession>
<reference evidence="23 24" key="1">
    <citation type="journal article" date="2015" name="Nature">
        <title>rRNA introns, odd ribosomes, and small enigmatic genomes across a large radiation of phyla.</title>
        <authorList>
            <person name="Brown C.T."/>
            <person name="Hug L.A."/>
            <person name="Thomas B.C."/>
            <person name="Sharon I."/>
            <person name="Castelle C.J."/>
            <person name="Singh A."/>
            <person name="Wilkins M.J."/>
            <person name="Williams K.H."/>
            <person name="Banfield J.F."/>
        </authorList>
    </citation>
    <scope>NUCLEOTIDE SEQUENCE [LARGE SCALE GENOMIC DNA]</scope>
</reference>
<evidence type="ECO:0000259" key="22">
    <source>
        <dbReference type="PROSITE" id="PS51462"/>
    </source>
</evidence>
<dbReference type="InterPro" id="IPR003563">
    <property type="entry name" value="8ODP"/>
</dbReference>
<evidence type="ECO:0000256" key="2">
    <source>
        <dbReference type="ARBA" id="ARBA00005582"/>
    </source>
</evidence>
<dbReference type="GO" id="GO:0042262">
    <property type="term" value="P:DNA protection"/>
    <property type="evidence" value="ECO:0007669"/>
    <property type="project" value="InterPro"/>
</dbReference>
<evidence type="ECO:0000256" key="5">
    <source>
        <dbReference type="ARBA" id="ARBA00022801"/>
    </source>
</evidence>
<dbReference type="GO" id="GO:0005737">
    <property type="term" value="C:cytoplasm"/>
    <property type="evidence" value="ECO:0007669"/>
    <property type="project" value="TreeGrafter"/>
</dbReference>
<evidence type="ECO:0000256" key="13">
    <source>
        <dbReference type="ARBA" id="ARBA00029673"/>
    </source>
</evidence>
<dbReference type="EMBL" id="LCLS01000046">
    <property type="protein sequence ID" value="KKU19944.1"/>
    <property type="molecule type" value="Genomic_DNA"/>
</dbReference>
<dbReference type="PRINTS" id="PR01403">
    <property type="entry name" value="8OXTPHPHTASE"/>
</dbReference>
<dbReference type="PROSITE" id="PS00893">
    <property type="entry name" value="NUDIX_BOX"/>
    <property type="match status" value="1"/>
</dbReference>
<dbReference type="InterPro" id="IPR000086">
    <property type="entry name" value="NUDIX_hydrolase_dom"/>
</dbReference>
<evidence type="ECO:0000256" key="9">
    <source>
        <dbReference type="ARBA" id="ARBA00024486"/>
    </source>
</evidence>
<dbReference type="Gene3D" id="3.90.79.10">
    <property type="entry name" value="Nucleoside Triphosphate Pyrophosphohydrolase"/>
    <property type="match status" value="1"/>
</dbReference>
<evidence type="ECO:0000256" key="6">
    <source>
        <dbReference type="ARBA" id="ARBA00022842"/>
    </source>
</evidence>
<organism evidence="23 24">
    <name type="scientific">Candidatus Nomurabacteria bacterium GW2011_GWA1_46_11</name>
    <dbReference type="NCBI Taxonomy" id="1618732"/>
    <lineage>
        <taxon>Bacteria</taxon>
        <taxon>Candidatus Nomuraibacteriota</taxon>
    </lineage>
</organism>
<name>A0A0G1NHA8_9BACT</name>
<evidence type="ECO:0000313" key="23">
    <source>
        <dbReference type="EMBL" id="KKU19944.1"/>
    </source>
</evidence>
<comment type="catalytic activity">
    <reaction evidence="19">
        <text>O(6)-methyl-dGTP + H2O = O(6)-methyl-dGMP + diphosphate + H(+)</text>
        <dbReference type="Rhea" id="RHEA:67600"/>
        <dbReference type="ChEBI" id="CHEBI:15377"/>
        <dbReference type="ChEBI" id="CHEBI:15378"/>
        <dbReference type="ChEBI" id="CHEBI:33019"/>
        <dbReference type="ChEBI" id="CHEBI:169974"/>
        <dbReference type="ChEBI" id="CHEBI:169975"/>
    </reaction>
    <physiologicalReaction direction="left-to-right" evidence="19">
        <dbReference type="Rhea" id="RHEA:67601"/>
    </physiologicalReaction>
</comment>
<dbReference type="SUPFAM" id="SSF55811">
    <property type="entry name" value="Nudix"/>
    <property type="match status" value="1"/>
</dbReference>
<keyword evidence="4" id="KW-0479">Metal-binding</keyword>
<evidence type="ECO:0000256" key="11">
    <source>
        <dbReference type="ARBA" id="ARBA00026103"/>
    </source>
</evidence>
<evidence type="ECO:0000256" key="8">
    <source>
        <dbReference type="ARBA" id="ARBA00024459"/>
    </source>
</evidence>
<evidence type="ECO:0000256" key="10">
    <source>
        <dbReference type="ARBA" id="ARBA00024596"/>
    </source>
</evidence>
<evidence type="ECO:0000256" key="20">
    <source>
        <dbReference type="ARBA" id="ARBA00049032"/>
    </source>
</evidence>
<evidence type="ECO:0000256" key="21">
    <source>
        <dbReference type="ARBA" id="ARBA00053094"/>
    </source>
</evidence>
<evidence type="ECO:0000256" key="15">
    <source>
        <dbReference type="ARBA" id="ARBA00030682"/>
    </source>
</evidence>
<comment type="similarity">
    <text evidence="2">Belongs to the Nudix hydrolase family.</text>
</comment>
<evidence type="ECO:0000256" key="17">
    <source>
        <dbReference type="ARBA" id="ARBA00032071"/>
    </source>
</evidence>
<evidence type="ECO:0000256" key="18">
    <source>
        <dbReference type="ARBA" id="ARBA00048002"/>
    </source>
</evidence>
<comment type="catalytic activity">
    <reaction evidence="18">
        <text>N(6)-methyl-ATP + H2O = N(6)-methyl-AMP + diphosphate + H(+)</text>
        <dbReference type="Rhea" id="RHEA:67608"/>
        <dbReference type="ChEBI" id="CHEBI:15377"/>
        <dbReference type="ChEBI" id="CHEBI:15378"/>
        <dbReference type="ChEBI" id="CHEBI:33019"/>
        <dbReference type="ChEBI" id="CHEBI:144842"/>
        <dbReference type="ChEBI" id="CHEBI:172873"/>
    </reaction>
    <physiologicalReaction direction="left-to-right" evidence="18">
        <dbReference type="Rhea" id="RHEA:67609"/>
    </physiologicalReaction>
</comment>
<dbReference type="EC" id="3.6.1.56" evidence="11"/>
<comment type="function">
    <text evidence="21">Oxidized purine nucleoside triphosphate hydrolase which is a prominent sanitizer of the oxidized nucleotide pool. Catalyzes the hydrolysis of 2-oxo-dATP (2-hydroxy-dATP) into 2-oxo-dAMP. Also has a significant hydrolase activity toward 2-oxo-ATP, 8-oxo-dGTP and 8-oxo-dATP. Through the hydrolysis of oxidized purine nucleoside triphosphates, prevents their incorporation into DNA and the subsequent transversions A:T to C:G and G:C to T:A. Also catalyzes the hydrolysis of methylated purine nucleoside triphosphate preventing their integration into DNA. Through this antimutagenic activity protects cells from oxidative stress.</text>
</comment>
<comment type="catalytic activity">
    <reaction evidence="20">
        <text>N(6)-methyl-dATP + H2O = N(6)-methyl-dAMP + diphosphate + H(+)</text>
        <dbReference type="Rhea" id="RHEA:67604"/>
        <dbReference type="ChEBI" id="CHEBI:15377"/>
        <dbReference type="ChEBI" id="CHEBI:15378"/>
        <dbReference type="ChEBI" id="CHEBI:33019"/>
        <dbReference type="ChEBI" id="CHEBI:169976"/>
        <dbReference type="ChEBI" id="CHEBI:172872"/>
    </reaction>
    <physiologicalReaction direction="left-to-right" evidence="20">
        <dbReference type="Rhea" id="RHEA:67605"/>
    </physiologicalReaction>
</comment>
<dbReference type="AlphaFoldDB" id="A0A0G1NHA8"/>
<comment type="caution">
    <text evidence="23">The sequence shown here is derived from an EMBL/GenBank/DDBJ whole genome shotgun (WGS) entry which is preliminary data.</text>
</comment>
<dbReference type="GO" id="GO:0008828">
    <property type="term" value="F:dATP diphosphatase activity"/>
    <property type="evidence" value="ECO:0007669"/>
    <property type="project" value="UniProtKB-EC"/>
</dbReference>
<dbReference type="GO" id="GO:0008413">
    <property type="term" value="F:8-oxo-7,8-dihydroguanosine triphosphate pyrophosphatase activity"/>
    <property type="evidence" value="ECO:0007669"/>
    <property type="project" value="InterPro"/>
</dbReference>
<dbReference type="Proteomes" id="UP000034107">
    <property type="component" value="Unassembled WGS sequence"/>
</dbReference>
<comment type="cofactor">
    <cofactor evidence="1">
        <name>Mg(2+)</name>
        <dbReference type="ChEBI" id="CHEBI:18420"/>
    </cofactor>
</comment>
<dbReference type="Pfam" id="PF00293">
    <property type="entry name" value="NUDIX"/>
    <property type="match status" value="1"/>
</dbReference>
<dbReference type="PROSITE" id="PS51462">
    <property type="entry name" value="NUDIX"/>
    <property type="match status" value="1"/>
</dbReference>
<sequence>MKVSTITFLVKDGSVYLALKKEGGFGAGYLNGYGGKVGAGETIKQAAVRELEEESGVKTEKIEEVAIIDFFDDQEQVFECHVFFAKEWEGEPKETKEMGPPKLYKLNDMPYEEMWKADRTWLPLVFSGEKIRAEAYYKKGMKEFDRLEPRPLGKEIREDLERNNLTK</sequence>
<gene>
    <name evidence="23" type="ORF">UX31_C0046G0004</name>
</gene>
<evidence type="ECO:0000256" key="1">
    <source>
        <dbReference type="ARBA" id="ARBA00001946"/>
    </source>
</evidence>
<comment type="catalytic activity">
    <reaction evidence="10">
        <text>2-oxo-ATP + H2O = 2-oxo-AMP + diphosphate + H(+)</text>
        <dbReference type="Rhea" id="RHEA:67392"/>
        <dbReference type="ChEBI" id="CHEBI:15377"/>
        <dbReference type="ChEBI" id="CHEBI:15378"/>
        <dbReference type="ChEBI" id="CHEBI:33019"/>
        <dbReference type="ChEBI" id="CHEBI:71395"/>
        <dbReference type="ChEBI" id="CHEBI:172878"/>
    </reaction>
    <physiologicalReaction direction="left-to-right" evidence="10">
        <dbReference type="Rhea" id="RHEA:67393"/>
    </physiologicalReaction>
</comment>
<protein>
    <recommendedName>
        <fullName evidence="12">Oxidized purine nucleoside triphosphate hydrolase</fullName>
        <ecNumber evidence="11">3.6.1.56</ecNumber>
    </recommendedName>
    <alternativeName>
        <fullName evidence="16">2-hydroxy-dATP diphosphatase</fullName>
    </alternativeName>
    <alternativeName>
        <fullName evidence="15">7,8-dihydro-8-oxoguanine triphosphatase</fullName>
    </alternativeName>
    <alternativeName>
        <fullName evidence="14">8-oxo-dGTPase</fullName>
    </alternativeName>
    <alternativeName>
        <fullName evidence="17">Methylated purine nucleoside triphosphate hydrolase</fullName>
    </alternativeName>
    <alternativeName>
        <fullName evidence="13">Nucleoside diphosphate-linked moiety X motif 1</fullName>
    </alternativeName>
</protein>
<dbReference type="InterPro" id="IPR015797">
    <property type="entry name" value="NUDIX_hydrolase-like_dom_sf"/>
</dbReference>
<comment type="catalytic activity">
    <reaction evidence="8">
        <text>2-oxo-dATP + H2O = 2-oxo-dAMP + diphosphate + H(+)</text>
        <dbReference type="Rhea" id="RHEA:31583"/>
        <dbReference type="ChEBI" id="CHEBI:15377"/>
        <dbReference type="ChEBI" id="CHEBI:15378"/>
        <dbReference type="ChEBI" id="CHEBI:33019"/>
        <dbReference type="ChEBI" id="CHEBI:63212"/>
        <dbReference type="ChEBI" id="CHEBI:77897"/>
        <dbReference type="EC" id="3.6.1.56"/>
    </reaction>
    <physiologicalReaction direction="left-to-right" evidence="8">
        <dbReference type="Rhea" id="RHEA:31584"/>
    </physiologicalReaction>
</comment>
<feature type="domain" description="Nudix hydrolase" evidence="22">
    <location>
        <begin position="1"/>
        <end position="127"/>
    </location>
</feature>
<dbReference type="CDD" id="cd03427">
    <property type="entry name" value="NUDIX_MTH1_Nudt1"/>
    <property type="match status" value="1"/>
</dbReference>
<dbReference type="InterPro" id="IPR020084">
    <property type="entry name" value="NUDIX_hydrolase_CS"/>
</dbReference>
<proteinExistence type="inferred from homology"/>
<evidence type="ECO:0000313" key="24">
    <source>
        <dbReference type="Proteomes" id="UP000034107"/>
    </source>
</evidence>
<dbReference type="PANTHER" id="PTHR43758:SF2">
    <property type="entry name" value="OXIDIZED PURINE NUCLEOSIDE TRIPHOSPHATE HYDROLASE"/>
    <property type="match status" value="1"/>
</dbReference>
<evidence type="ECO:0000256" key="7">
    <source>
        <dbReference type="ARBA" id="ARBA00024448"/>
    </source>
</evidence>
<evidence type="ECO:0000256" key="3">
    <source>
        <dbReference type="ARBA" id="ARBA00011245"/>
    </source>
</evidence>
<evidence type="ECO:0000256" key="4">
    <source>
        <dbReference type="ARBA" id="ARBA00022723"/>
    </source>
</evidence>